<organism evidence="5 6">
    <name type="scientific">Ectothiorhodospira magna</name>
    <dbReference type="NCBI Taxonomy" id="867345"/>
    <lineage>
        <taxon>Bacteria</taxon>
        <taxon>Pseudomonadati</taxon>
        <taxon>Pseudomonadota</taxon>
        <taxon>Gammaproteobacteria</taxon>
        <taxon>Chromatiales</taxon>
        <taxon>Ectothiorhodospiraceae</taxon>
        <taxon>Ectothiorhodospira</taxon>
    </lineage>
</organism>
<feature type="short sequence motif" description="Histidine triad motif" evidence="2 3">
    <location>
        <begin position="98"/>
        <end position="102"/>
    </location>
</feature>
<evidence type="ECO:0000256" key="1">
    <source>
        <dbReference type="PIRSR" id="PIRSR601310-1"/>
    </source>
</evidence>
<dbReference type="PROSITE" id="PS51084">
    <property type="entry name" value="HIT_2"/>
    <property type="match status" value="1"/>
</dbReference>
<dbReference type="AlphaFoldDB" id="A0A1H9APZ1"/>
<dbReference type="InterPro" id="IPR019808">
    <property type="entry name" value="Histidine_triad_CS"/>
</dbReference>
<dbReference type="Pfam" id="PF11969">
    <property type="entry name" value="DcpS_C"/>
    <property type="match status" value="1"/>
</dbReference>
<dbReference type="EMBL" id="FOFO01000006">
    <property type="protein sequence ID" value="SEP78453.1"/>
    <property type="molecule type" value="Genomic_DNA"/>
</dbReference>
<dbReference type="CDD" id="cd01276">
    <property type="entry name" value="PKCI_related"/>
    <property type="match status" value="1"/>
</dbReference>
<evidence type="ECO:0000256" key="2">
    <source>
        <dbReference type="PIRSR" id="PIRSR601310-3"/>
    </source>
</evidence>
<dbReference type="Gene3D" id="3.30.428.10">
    <property type="entry name" value="HIT-like"/>
    <property type="match status" value="1"/>
</dbReference>
<feature type="domain" description="HIT" evidence="4">
    <location>
        <begin position="5"/>
        <end position="114"/>
    </location>
</feature>
<proteinExistence type="predicted"/>
<dbReference type="Proteomes" id="UP000199496">
    <property type="component" value="Unassembled WGS sequence"/>
</dbReference>
<dbReference type="InterPro" id="IPR036265">
    <property type="entry name" value="HIT-like_sf"/>
</dbReference>
<keyword evidence="6" id="KW-1185">Reference proteome</keyword>
<dbReference type="PROSITE" id="PS00892">
    <property type="entry name" value="HIT_1"/>
    <property type="match status" value="1"/>
</dbReference>
<sequence>MTDCIFCKIAEGKIPADIVYQDDQVVAFRDLNPQAPLHLLVIPRQHFATVADMSQTDMALVGHMHWVGLELARQAGVVEDGFRTVINCNADGGQSVYHLHLHVLGGRQMTWPPG</sequence>
<evidence type="ECO:0000259" key="4">
    <source>
        <dbReference type="PROSITE" id="PS51084"/>
    </source>
</evidence>
<dbReference type="InterPro" id="IPR011146">
    <property type="entry name" value="HIT-like"/>
</dbReference>
<gene>
    <name evidence="5" type="ORF">SAMN05421693_1069</name>
</gene>
<dbReference type="STRING" id="867345.SAMN05421693_1069"/>
<dbReference type="PANTHER" id="PTHR23089">
    <property type="entry name" value="HISTIDINE TRIAD HIT PROTEIN"/>
    <property type="match status" value="1"/>
</dbReference>
<dbReference type="GO" id="GO:0003824">
    <property type="term" value="F:catalytic activity"/>
    <property type="evidence" value="ECO:0007669"/>
    <property type="project" value="InterPro"/>
</dbReference>
<accession>A0A1H9APZ1</accession>
<dbReference type="InterPro" id="IPR001310">
    <property type="entry name" value="Histidine_triad_HIT"/>
</dbReference>
<feature type="active site" description="Tele-AMP-histidine intermediate" evidence="1">
    <location>
        <position position="100"/>
    </location>
</feature>
<evidence type="ECO:0000313" key="6">
    <source>
        <dbReference type="Proteomes" id="UP000199496"/>
    </source>
</evidence>
<dbReference type="RefSeq" id="WP_090204292.1">
    <property type="nucleotide sequence ID" value="NZ_FOFO01000006.1"/>
</dbReference>
<evidence type="ECO:0000256" key="3">
    <source>
        <dbReference type="PROSITE-ProRule" id="PRU00464"/>
    </source>
</evidence>
<dbReference type="SUPFAM" id="SSF54197">
    <property type="entry name" value="HIT-like"/>
    <property type="match status" value="1"/>
</dbReference>
<evidence type="ECO:0000313" key="5">
    <source>
        <dbReference type="EMBL" id="SEP78453.1"/>
    </source>
</evidence>
<name>A0A1H9APZ1_9GAMM</name>
<reference evidence="5 6" key="1">
    <citation type="submission" date="2016-10" db="EMBL/GenBank/DDBJ databases">
        <authorList>
            <person name="de Groot N.N."/>
        </authorList>
    </citation>
    <scope>NUCLEOTIDE SEQUENCE [LARGE SCALE GENOMIC DNA]</scope>
    <source>
        <strain evidence="5 6">B7-7</strain>
    </source>
</reference>
<dbReference type="OrthoDB" id="9784774at2"/>
<protein>
    <submittedName>
        <fullName evidence="5">Histidine triad (HIT) family protein</fullName>
    </submittedName>
</protein>
<dbReference type="PRINTS" id="PR00332">
    <property type="entry name" value="HISTRIAD"/>
</dbReference>